<evidence type="ECO:0000313" key="11">
    <source>
        <dbReference type="Proteomes" id="UP000478008"/>
    </source>
</evidence>
<dbReference type="GO" id="GO:0006888">
    <property type="term" value="P:endoplasmic reticulum to Golgi vesicle-mediated transport"/>
    <property type="evidence" value="ECO:0007669"/>
    <property type="project" value="TreeGrafter"/>
</dbReference>
<dbReference type="Pfam" id="PF04051">
    <property type="entry name" value="TRAPP"/>
    <property type="match status" value="1"/>
</dbReference>
<dbReference type="InterPro" id="IPR016696">
    <property type="entry name" value="TRAPP-I_su5"/>
</dbReference>
<feature type="compositionally biased region" description="Low complexity" evidence="8">
    <location>
        <begin position="36"/>
        <end position="45"/>
    </location>
</feature>
<proteinExistence type="inferred from homology"/>
<reference evidence="9 12" key="2">
    <citation type="journal article" date="2020" name="Appl. Microbiol. Biotechnol.">
        <title>Targeted gene deletion in Brettanomyces bruxellensis with an expression-free CRISPR-Cas9 system.</title>
        <authorList>
            <person name="Varela C."/>
            <person name="Bartel C."/>
            <person name="Onetto C."/>
            <person name="Borneman A."/>
        </authorList>
    </citation>
    <scope>NUCLEOTIDE SEQUENCE [LARGE SCALE GENOMIC DNA]</scope>
    <source>
        <strain evidence="9 12">AWRI1613</strain>
    </source>
</reference>
<sequence length="266" mass="29690">MSTPSNSKLMLTGAGYNPVIGPGSTADSTNSLPKQTASQRSVSQLSSPSSLLRLASTSSERKLNSFGAHASIYDRNLHRGMHEISLSSMSFLFMEVIRMSLNGSESLLQMERKLNNLGYRVGLRLLELVSLRENFNNNLASSGKSNTAQRHVRVLEILQFVKESIWPCMFGKEADNLEKSVQNENQYMIIDSDPILSRYICVPKEYEGLDCESFVAGIVEGLLDISYFRCEVTAHSAPLEGYPNRTVYLVDFDSSIISREERLSKK</sequence>
<dbReference type="Proteomes" id="UP000478008">
    <property type="component" value="Unassembled WGS sequence"/>
</dbReference>
<dbReference type="PANTHER" id="PTHR20902">
    <property type="entry name" value="41-2 PROTEIN ANTIGEN-RELATED"/>
    <property type="match status" value="1"/>
</dbReference>
<keyword evidence="5 7" id="KW-0931">ER-Golgi transport</keyword>
<keyword evidence="3 7" id="KW-0813">Transport</keyword>
<dbReference type="CDD" id="cd14943">
    <property type="entry name" value="TRAPPC5_Trs31"/>
    <property type="match status" value="1"/>
</dbReference>
<comment type="function">
    <text evidence="7">Plays a key role in the late stages of endoplasmic reticulum to Golgi traffic.</text>
</comment>
<organism evidence="10 11">
    <name type="scientific">Dekkera bruxellensis</name>
    <name type="common">Brettanomyces custersii</name>
    <dbReference type="NCBI Taxonomy" id="5007"/>
    <lineage>
        <taxon>Eukaryota</taxon>
        <taxon>Fungi</taxon>
        <taxon>Dikarya</taxon>
        <taxon>Ascomycota</taxon>
        <taxon>Saccharomycotina</taxon>
        <taxon>Pichiomycetes</taxon>
        <taxon>Pichiales</taxon>
        <taxon>Pichiaceae</taxon>
        <taxon>Brettanomyces</taxon>
    </lineage>
</organism>
<keyword evidence="6 7" id="KW-0333">Golgi apparatus</keyword>
<dbReference type="SUPFAM" id="SSF111126">
    <property type="entry name" value="Ligand-binding domain in the NO signalling and Golgi transport"/>
    <property type="match status" value="1"/>
</dbReference>
<feature type="compositionally biased region" description="Polar residues" evidence="8">
    <location>
        <begin position="25"/>
        <end position="35"/>
    </location>
</feature>
<evidence type="ECO:0000313" key="10">
    <source>
        <dbReference type="EMBL" id="VUG19795.1"/>
    </source>
</evidence>
<dbReference type="EMBL" id="CABFWN010000005">
    <property type="protein sequence ID" value="VUG19795.1"/>
    <property type="molecule type" value="Genomic_DNA"/>
</dbReference>
<dbReference type="GO" id="GO:1990071">
    <property type="term" value="C:TRAPPII protein complex"/>
    <property type="evidence" value="ECO:0007669"/>
    <property type="project" value="TreeGrafter"/>
</dbReference>
<evidence type="ECO:0000256" key="6">
    <source>
        <dbReference type="ARBA" id="ARBA00023034"/>
    </source>
</evidence>
<dbReference type="FunFam" id="3.30.1380.20:FF:000002">
    <property type="entry name" value="Trafficking protein particle complex subunit"/>
    <property type="match status" value="1"/>
</dbReference>
<evidence type="ECO:0000256" key="2">
    <source>
        <dbReference type="ARBA" id="ARBA00006218"/>
    </source>
</evidence>
<dbReference type="Gene3D" id="3.30.1380.20">
    <property type="entry name" value="Trafficking protein particle complex subunit 3"/>
    <property type="match status" value="1"/>
</dbReference>
<name>A0A7D9CZR9_DEKBR</name>
<evidence type="ECO:0000313" key="9">
    <source>
        <dbReference type="EMBL" id="KAF6012740.1"/>
    </source>
</evidence>
<keyword evidence="4 7" id="KW-0256">Endoplasmic reticulum</keyword>
<keyword evidence="11" id="KW-1185">Reference proteome</keyword>
<dbReference type="PANTHER" id="PTHR20902:SF0">
    <property type="entry name" value="TRAFFICKING PROTEIN PARTICLE COMPLEX SUBUNIT 5"/>
    <property type="match status" value="1"/>
</dbReference>
<dbReference type="PIRSF" id="PIRSF017479">
    <property type="entry name" value="TRAPP_I_complex_Trs31"/>
    <property type="match status" value="1"/>
</dbReference>
<evidence type="ECO:0000256" key="8">
    <source>
        <dbReference type="SAM" id="MobiDB-lite"/>
    </source>
</evidence>
<comment type="similarity">
    <text evidence="2 7">Belongs to the TRAPP small subunits family. BET3 subfamily.</text>
</comment>
<evidence type="ECO:0000256" key="7">
    <source>
        <dbReference type="PIRNR" id="PIRNR017479"/>
    </source>
</evidence>
<dbReference type="InterPro" id="IPR007194">
    <property type="entry name" value="TRAPP_component"/>
</dbReference>
<evidence type="ECO:0000256" key="5">
    <source>
        <dbReference type="ARBA" id="ARBA00022892"/>
    </source>
</evidence>
<dbReference type="GO" id="GO:0005783">
    <property type="term" value="C:endoplasmic reticulum"/>
    <property type="evidence" value="ECO:0007669"/>
    <property type="project" value="UniProtKB-SubCell"/>
</dbReference>
<evidence type="ECO:0000256" key="1">
    <source>
        <dbReference type="ARBA" id="ARBA00004240"/>
    </source>
</evidence>
<feature type="region of interest" description="Disordered" evidence="8">
    <location>
        <begin position="20"/>
        <end position="45"/>
    </location>
</feature>
<evidence type="ECO:0000313" key="12">
    <source>
        <dbReference type="Proteomes" id="UP000568158"/>
    </source>
</evidence>
<evidence type="ECO:0000256" key="4">
    <source>
        <dbReference type="ARBA" id="ARBA00022824"/>
    </source>
</evidence>
<comment type="subunit">
    <text evidence="7">Part of the multisubunit TRAPP (transport protein particle) complex.</text>
</comment>
<accession>A0A7D9CZR9</accession>
<dbReference type="GO" id="GO:1990070">
    <property type="term" value="C:TRAPPI protein complex"/>
    <property type="evidence" value="ECO:0007669"/>
    <property type="project" value="TreeGrafter"/>
</dbReference>
<dbReference type="Proteomes" id="UP000568158">
    <property type="component" value="Unassembled WGS sequence"/>
</dbReference>
<dbReference type="EMBL" id="JABCYN010000023">
    <property type="protein sequence ID" value="KAF6012740.1"/>
    <property type="molecule type" value="Genomic_DNA"/>
</dbReference>
<comment type="subcellular location">
    <subcellularLocation>
        <location evidence="1">Endoplasmic reticulum</location>
    </subcellularLocation>
    <subcellularLocation>
        <location evidence="7">Golgi apparatus</location>
        <location evidence="7">cis-Golgi network</location>
    </subcellularLocation>
</comment>
<gene>
    <name evidence="10" type="primary">trs31</name>
    <name evidence="10" type="ORF">DEBR0S5_12200G</name>
    <name evidence="9" type="ORF">HII12_002262</name>
</gene>
<protein>
    <recommendedName>
        <fullName evidence="7">Trafficking protein particle complex subunit</fullName>
    </recommendedName>
</protein>
<dbReference type="GO" id="GO:1990072">
    <property type="term" value="C:TRAPPIII protein complex"/>
    <property type="evidence" value="ECO:0007669"/>
    <property type="project" value="TreeGrafter"/>
</dbReference>
<evidence type="ECO:0000256" key="3">
    <source>
        <dbReference type="ARBA" id="ARBA00022448"/>
    </source>
</evidence>
<reference evidence="10 11" key="1">
    <citation type="submission" date="2019-07" db="EMBL/GenBank/DDBJ databases">
        <authorList>
            <person name="Friedrich A."/>
            <person name="Schacherer J."/>
        </authorList>
    </citation>
    <scope>NUCLEOTIDE SEQUENCE [LARGE SCALE GENOMIC DNA]</scope>
</reference>
<dbReference type="InterPro" id="IPR024096">
    <property type="entry name" value="NO_sig/Golgi_transp_ligand-bd"/>
</dbReference>
<dbReference type="AlphaFoldDB" id="A0A7D9CZR9"/>